<dbReference type="EMBL" id="JAQQWP010000010">
    <property type="protein sequence ID" value="KAK8096601.1"/>
    <property type="molecule type" value="Genomic_DNA"/>
</dbReference>
<sequence>MGTLCIQLLTVLRTGPEEDKEGLLGMRKQCESYNKLYTEKETWLADTTNSAWTVSPTHSDTANAAVAATASSIMKAQPQRCATGARHEIDMSDELTGLAKCKPI</sequence>
<evidence type="ECO:0000313" key="1">
    <source>
        <dbReference type="EMBL" id="KAK8096601.1"/>
    </source>
</evidence>
<reference evidence="1 2" key="1">
    <citation type="submission" date="2023-01" db="EMBL/GenBank/DDBJ databases">
        <title>Analysis of 21 Apiospora genomes using comparative genomics revels a genus with tremendous synthesis potential of carbohydrate active enzymes and secondary metabolites.</title>
        <authorList>
            <person name="Sorensen T."/>
        </authorList>
    </citation>
    <scope>NUCLEOTIDE SEQUENCE [LARGE SCALE GENOMIC DNA]</scope>
    <source>
        <strain evidence="1 2">CBS 117206</strain>
    </source>
</reference>
<proteinExistence type="predicted"/>
<comment type="caution">
    <text evidence="1">The sequence shown here is derived from an EMBL/GenBank/DDBJ whole genome shotgun (WGS) entry which is preliminary data.</text>
</comment>
<keyword evidence="2" id="KW-1185">Reference proteome</keyword>
<name>A0AAW0QI73_9PEZI</name>
<gene>
    <name evidence="1" type="ORF">PG999_012545</name>
</gene>
<organism evidence="1 2">
    <name type="scientific">Apiospora kogelbergensis</name>
    <dbReference type="NCBI Taxonomy" id="1337665"/>
    <lineage>
        <taxon>Eukaryota</taxon>
        <taxon>Fungi</taxon>
        <taxon>Dikarya</taxon>
        <taxon>Ascomycota</taxon>
        <taxon>Pezizomycotina</taxon>
        <taxon>Sordariomycetes</taxon>
        <taxon>Xylariomycetidae</taxon>
        <taxon>Amphisphaeriales</taxon>
        <taxon>Apiosporaceae</taxon>
        <taxon>Apiospora</taxon>
    </lineage>
</organism>
<accession>A0AAW0QI73</accession>
<dbReference type="Proteomes" id="UP001392437">
    <property type="component" value="Unassembled WGS sequence"/>
</dbReference>
<protein>
    <submittedName>
        <fullName evidence="1">Uncharacterized protein</fullName>
    </submittedName>
</protein>
<evidence type="ECO:0000313" key="2">
    <source>
        <dbReference type="Proteomes" id="UP001392437"/>
    </source>
</evidence>
<dbReference type="AlphaFoldDB" id="A0AAW0QI73"/>